<protein>
    <submittedName>
        <fullName evidence="1">Uncharacterized protein</fullName>
    </submittedName>
</protein>
<comment type="caution">
    <text evidence="1">The sequence shown here is derived from an EMBL/GenBank/DDBJ whole genome shotgun (WGS) entry which is preliminary data.</text>
</comment>
<evidence type="ECO:0000313" key="1">
    <source>
        <dbReference type="EMBL" id="KKL27366.1"/>
    </source>
</evidence>
<reference evidence="1" key="1">
    <citation type="journal article" date="2015" name="Nature">
        <title>Complex archaea that bridge the gap between prokaryotes and eukaryotes.</title>
        <authorList>
            <person name="Spang A."/>
            <person name="Saw J.H."/>
            <person name="Jorgensen S.L."/>
            <person name="Zaremba-Niedzwiedzka K."/>
            <person name="Martijn J."/>
            <person name="Lind A.E."/>
            <person name="van Eijk R."/>
            <person name="Schleper C."/>
            <person name="Guy L."/>
            <person name="Ettema T.J."/>
        </authorList>
    </citation>
    <scope>NUCLEOTIDE SEQUENCE</scope>
</reference>
<sequence length="67" mass="7660">MDIEVEIAKWRKSPDVEDYVPETLQFIIHGERGDIALFIELSATEARKMAQELNDHAAMVEEAEKSN</sequence>
<accession>A0A0F9EBZ3</accession>
<gene>
    <name evidence="1" type="ORF">LCGC14_2385860</name>
</gene>
<dbReference type="AlphaFoldDB" id="A0A0F9EBZ3"/>
<proteinExistence type="predicted"/>
<organism evidence="1">
    <name type="scientific">marine sediment metagenome</name>
    <dbReference type="NCBI Taxonomy" id="412755"/>
    <lineage>
        <taxon>unclassified sequences</taxon>
        <taxon>metagenomes</taxon>
        <taxon>ecological metagenomes</taxon>
    </lineage>
</organism>
<dbReference type="EMBL" id="LAZR01035491">
    <property type="protein sequence ID" value="KKL27366.1"/>
    <property type="molecule type" value="Genomic_DNA"/>
</dbReference>
<name>A0A0F9EBZ3_9ZZZZ</name>